<reference evidence="2 3" key="1">
    <citation type="submission" date="2019-12" db="EMBL/GenBank/DDBJ databases">
        <title>Nesterenkonia muleiensis sp. nov., a novel actinobacterium isolated from sap of Populus euphratica.</title>
        <authorList>
            <person name="Wang R."/>
        </authorList>
    </citation>
    <scope>NUCLEOTIDE SEQUENCE [LARGE SCALE GENOMIC DNA]</scope>
    <source>
        <strain evidence="2 3">F10</strain>
    </source>
</reference>
<evidence type="ECO:0000313" key="3">
    <source>
        <dbReference type="Proteomes" id="UP000460157"/>
    </source>
</evidence>
<accession>A0A7K1UEU7</accession>
<dbReference type="RefSeq" id="WP_157320585.1">
    <property type="nucleotide sequence ID" value="NZ_BMFX01000009.1"/>
</dbReference>
<dbReference type="Proteomes" id="UP000460157">
    <property type="component" value="Unassembled WGS sequence"/>
</dbReference>
<keyword evidence="3" id="KW-1185">Reference proteome</keyword>
<evidence type="ECO:0000313" key="2">
    <source>
        <dbReference type="EMBL" id="MVT24988.1"/>
    </source>
</evidence>
<dbReference type="OrthoDB" id="9816539at2"/>
<dbReference type="EMBL" id="WRPM01000007">
    <property type="protein sequence ID" value="MVT24988.1"/>
    <property type="molecule type" value="Genomic_DNA"/>
</dbReference>
<sequence length="408" mass="44631">MSKRRKKSRGNPARQASAKSASRRRVDDLLLDFRTWLHEGHGSAGGEPDDVVAVLQMLLEARSPNGATPVLPPDPDFLAEMLGSSREQQEDIYLPVVETLHDYLHFLQEYPGAAVDSGALIQAMSVVHDELDRIHDPAFLLTRFLAEDSRPSAETRLQDLRATTVVSAVDSFLYWMGPSAPATQKGGLRRKDVEPVAAMLGIPAEGVNKRDDAVPPEVTEGALFSGEGLTIQQSTAKTKVLSMWELPELAAWWKALLEMEIIELGSTKVYPGPAADDWMSSHPLVALELREDFVTAFIGAALQEEAEPFQRDGFLAMLGQRSIPVIIGLLVDALHREDDPAAETAPPEMNLLAVRPRMLMAALARLGILQGGEDAHRVPASLRPAVVQAIFDARSRFLGYSEELPAAR</sequence>
<comment type="caution">
    <text evidence="2">The sequence shown here is derived from an EMBL/GenBank/DDBJ whole genome shotgun (WGS) entry which is preliminary data.</text>
</comment>
<organism evidence="2 3">
    <name type="scientific">Nesterenkonia alkaliphila</name>
    <dbReference type="NCBI Taxonomy" id="1463631"/>
    <lineage>
        <taxon>Bacteria</taxon>
        <taxon>Bacillati</taxon>
        <taxon>Actinomycetota</taxon>
        <taxon>Actinomycetes</taxon>
        <taxon>Micrococcales</taxon>
        <taxon>Micrococcaceae</taxon>
        <taxon>Nesterenkonia</taxon>
    </lineage>
</organism>
<evidence type="ECO:0000256" key="1">
    <source>
        <dbReference type="SAM" id="MobiDB-lite"/>
    </source>
</evidence>
<feature type="region of interest" description="Disordered" evidence="1">
    <location>
        <begin position="1"/>
        <end position="23"/>
    </location>
</feature>
<protein>
    <submittedName>
        <fullName evidence="2">Uncharacterized protein</fullName>
    </submittedName>
</protein>
<dbReference type="AlphaFoldDB" id="A0A7K1UEU7"/>
<name>A0A7K1UEU7_9MICC</name>
<gene>
    <name evidence="2" type="ORF">GNZ21_01180</name>
</gene>
<proteinExistence type="predicted"/>